<dbReference type="AlphaFoldDB" id="A0A256G9I3"/>
<dbReference type="GO" id="GO:0000160">
    <property type="term" value="P:phosphorelay signal transduction system"/>
    <property type="evidence" value="ECO:0007669"/>
    <property type="project" value="UniProtKB-KW"/>
</dbReference>
<dbReference type="InterPro" id="IPR011006">
    <property type="entry name" value="CheY-like_superfamily"/>
</dbReference>
<dbReference type="GO" id="GO:0005737">
    <property type="term" value="C:cytoplasm"/>
    <property type="evidence" value="ECO:0007669"/>
    <property type="project" value="UniProtKB-SubCell"/>
</dbReference>
<comment type="subunit">
    <text evidence="8">Interacts with DivL, PleC, DivJ and PdhS.</text>
</comment>
<comment type="subcellular location">
    <subcellularLocation>
        <location evidence="1">Cytoplasm</location>
    </subcellularLocation>
</comment>
<gene>
    <name evidence="12" type="ORF">CEV34_3610</name>
</gene>
<dbReference type="Gene3D" id="3.40.50.2300">
    <property type="match status" value="1"/>
</dbReference>
<evidence type="ECO:0000256" key="5">
    <source>
        <dbReference type="ARBA" id="ARBA00023125"/>
    </source>
</evidence>
<dbReference type="RefSeq" id="WP_094544122.1">
    <property type="nucleotide sequence ID" value="NZ_JBHEEM010000005.1"/>
</dbReference>
<evidence type="ECO:0000256" key="3">
    <source>
        <dbReference type="ARBA" id="ARBA00023012"/>
    </source>
</evidence>
<evidence type="ECO:0000256" key="9">
    <source>
        <dbReference type="ARBA" id="ARBA00039809"/>
    </source>
</evidence>
<feature type="domain" description="Response regulatory" evidence="11">
    <location>
        <begin position="10"/>
        <end position="123"/>
    </location>
</feature>
<evidence type="ECO:0000313" key="12">
    <source>
        <dbReference type="EMBL" id="OYR23606.1"/>
    </source>
</evidence>
<name>A0A256G9I3_9HYPH</name>
<evidence type="ECO:0000256" key="10">
    <source>
        <dbReference type="PROSITE-ProRule" id="PRU00169"/>
    </source>
</evidence>
<dbReference type="InterPro" id="IPR050595">
    <property type="entry name" value="Bact_response_regulator"/>
</dbReference>
<dbReference type="Pfam" id="PF00072">
    <property type="entry name" value="Response_reg"/>
    <property type="match status" value="1"/>
</dbReference>
<evidence type="ECO:0000256" key="2">
    <source>
        <dbReference type="ARBA" id="ARBA00022553"/>
    </source>
</evidence>
<comment type="function">
    <text evidence="7">Essential protein that is involved in the control of cell division, probably through the regulation of ctrA. Its phosphorylation status is regulated by PdhS.</text>
</comment>
<reference evidence="12 13" key="1">
    <citation type="submission" date="2017-07" db="EMBL/GenBank/DDBJ databases">
        <title>Phylogenetic study on the rhizospheric bacterium Ochrobactrum sp. A44.</title>
        <authorList>
            <person name="Krzyzanowska D.M."/>
            <person name="Ossowicki A."/>
            <person name="Rajewska M."/>
            <person name="Maciag T."/>
            <person name="Kaczynski Z."/>
            <person name="Czerwicka M."/>
            <person name="Jafra S."/>
        </authorList>
    </citation>
    <scope>NUCLEOTIDE SEQUENCE [LARGE SCALE GENOMIC DNA]</scope>
    <source>
        <strain evidence="12 13">CCUG 30717</strain>
    </source>
</reference>
<dbReference type="PANTHER" id="PTHR44591">
    <property type="entry name" value="STRESS RESPONSE REGULATOR PROTEIN 1"/>
    <property type="match status" value="1"/>
</dbReference>
<dbReference type="GO" id="GO:0003677">
    <property type="term" value="F:DNA binding"/>
    <property type="evidence" value="ECO:0007669"/>
    <property type="project" value="UniProtKB-KW"/>
</dbReference>
<dbReference type="Proteomes" id="UP000216188">
    <property type="component" value="Unassembled WGS sequence"/>
</dbReference>
<organism evidence="12 13">
    <name type="scientific">Brucella pseudogrignonensis</name>
    <dbReference type="NCBI Taxonomy" id="419475"/>
    <lineage>
        <taxon>Bacteria</taxon>
        <taxon>Pseudomonadati</taxon>
        <taxon>Pseudomonadota</taxon>
        <taxon>Alphaproteobacteria</taxon>
        <taxon>Hyphomicrobiales</taxon>
        <taxon>Brucellaceae</taxon>
        <taxon>Brucella/Ochrobactrum group</taxon>
        <taxon>Brucella</taxon>
    </lineage>
</organism>
<keyword evidence="5" id="KW-0238">DNA-binding</keyword>
<dbReference type="InterPro" id="IPR001789">
    <property type="entry name" value="Sig_transdc_resp-reg_receiver"/>
</dbReference>
<sequence length="136" mass="14917">MDIFAGGKTTVLVVEDEALLRLVAVGELEDAGMATLEAENGSQALEILGCNRSIDVVFTDIDMPGAINGIELANIVRETYPHMRVIVVSGLSNIENTTLHKAIPFYSKPYDMARIIEQMQAIERIARPQDQTQSDI</sequence>
<comment type="caution">
    <text evidence="12">The sequence shown here is derived from an EMBL/GenBank/DDBJ whole genome shotgun (WGS) entry which is preliminary data.</text>
</comment>
<evidence type="ECO:0000256" key="1">
    <source>
        <dbReference type="ARBA" id="ARBA00004496"/>
    </source>
</evidence>
<dbReference type="STRING" id="419475.A8A54_22130"/>
<proteinExistence type="predicted"/>
<keyword evidence="3" id="KW-0902">Two-component regulatory system</keyword>
<keyword evidence="6" id="KW-0804">Transcription</keyword>
<dbReference type="EMBL" id="NNRM01000039">
    <property type="protein sequence ID" value="OYR23606.1"/>
    <property type="molecule type" value="Genomic_DNA"/>
</dbReference>
<keyword evidence="4" id="KW-0805">Transcription regulation</keyword>
<evidence type="ECO:0000256" key="8">
    <source>
        <dbReference type="ARBA" id="ARBA00038776"/>
    </source>
</evidence>
<dbReference type="SMART" id="SM00448">
    <property type="entry name" value="REC"/>
    <property type="match status" value="1"/>
</dbReference>
<accession>A0A256G9I3</accession>
<evidence type="ECO:0000256" key="6">
    <source>
        <dbReference type="ARBA" id="ARBA00023163"/>
    </source>
</evidence>
<feature type="modified residue" description="4-aspartylphosphate" evidence="10">
    <location>
        <position position="60"/>
    </location>
</feature>
<evidence type="ECO:0000256" key="4">
    <source>
        <dbReference type="ARBA" id="ARBA00023015"/>
    </source>
</evidence>
<evidence type="ECO:0000256" key="7">
    <source>
        <dbReference type="ARBA" id="ARBA00037447"/>
    </source>
</evidence>
<evidence type="ECO:0000313" key="13">
    <source>
        <dbReference type="Proteomes" id="UP000216188"/>
    </source>
</evidence>
<dbReference type="SUPFAM" id="SSF52172">
    <property type="entry name" value="CheY-like"/>
    <property type="match status" value="1"/>
</dbReference>
<evidence type="ECO:0000259" key="11">
    <source>
        <dbReference type="PROSITE" id="PS50110"/>
    </source>
</evidence>
<protein>
    <recommendedName>
        <fullName evidence="9">Polar-differentiation response regulator DivK</fullName>
    </recommendedName>
</protein>
<dbReference type="PANTHER" id="PTHR44591:SF3">
    <property type="entry name" value="RESPONSE REGULATORY DOMAIN-CONTAINING PROTEIN"/>
    <property type="match status" value="1"/>
</dbReference>
<keyword evidence="2 10" id="KW-0597">Phosphoprotein</keyword>
<keyword evidence="13" id="KW-1185">Reference proteome</keyword>
<dbReference type="PROSITE" id="PS50110">
    <property type="entry name" value="RESPONSE_REGULATORY"/>
    <property type="match status" value="1"/>
</dbReference>